<feature type="compositionally biased region" description="Low complexity" evidence="6">
    <location>
        <begin position="367"/>
        <end position="388"/>
    </location>
</feature>
<accession>E4XNK7</accession>
<evidence type="ECO:0000313" key="9">
    <source>
        <dbReference type="Proteomes" id="UP000001307"/>
    </source>
</evidence>
<dbReference type="SMART" id="SM00273">
    <property type="entry name" value="ENTH"/>
    <property type="match status" value="1"/>
</dbReference>
<dbReference type="PANTHER" id="PTHR12276:SF115">
    <property type="entry name" value="FI19443P1"/>
    <property type="match status" value="1"/>
</dbReference>
<dbReference type="GO" id="GO:0005886">
    <property type="term" value="C:plasma membrane"/>
    <property type="evidence" value="ECO:0007669"/>
    <property type="project" value="TreeGrafter"/>
</dbReference>
<feature type="compositionally biased region" description="Polar residues" evidence="6">
    <location>
        <begin position="301"/>
        <end position="311"/>
    </location>
</feature>
<protein>
    <recommendedName>
        <fullName evidence="7">ENTH domain-containing protein</fullName>
    </recommendedName>
</protein>
<dbReference type="PANTHER" id="PTHR12276">
    <property type="entry name" value="EPSIN/ENT-RELATED"/>
    <property type="match status" value="1"/>
</dbReference>
<feature type="compositionally biased region" description="Polar residues" evidence="6">
    <location>
        <begin position="272"/>
        <end position="285"/>
    </location>
</feature>
<dbReference type="SMART" id="SM00726">
    <property type="entry name" value="UIM"/>
    <property type="match status" value="2"/>
</dbReference>
<dbReference type="PROSITE" id="PS50942">
    <property type="entry name" value="ENTH"/>
    <property type="match status" value="1"/>
</dbReference>
<keyword evidence="4" id="KW-0597">Phosphoprotein</keyword>
<dbReference type="FunFam" id="1.25.40.90:FF:000006">
    <property type="entry name" value="Clathrin interactor 1"/>
    <property type="match status" value="1"/>
</dbReference>
<keyword evidence="9" id="KW-1185">Reference proteome</keyword>
<evidence type="ECO:0000259" key="7">
    <source>
        <dbReference type="PROSITE" id="PS50942"/>
    </source>
</evidence>
<comment type="subcellular location">
    <subcellularLocation>
        <location evidence="1">Cytoplasm</location>
    </subcellularLocation>
</comment>
<dbReference type="CDD" id="cd16990">
    <property type="entry name" value="ENTH_Epsin"/>
    <property type="match status" value="1"/>
</dbReference>
<evidence type="ECO:0000256" key="2">
    <source>
        <dbReference type="ARBA" id="ARBA00010130"/>
    </source>
</evidence>
<gene>
    <name evidence="8" type="ORF">GSOID_T00016605001</name>
</gene>
<feature type="region of interest" description="Disordered" evidence="6">
    <location>
        <begin position="354"/>
        <end position="442"/>
    </location>
</feature>
<dbReference type="AlphaFoldDB" id="E4XNK7"/>
<dbReference type="SUPFAM" id="SSF48464">
    <property type="entry name" value="ENTH/VHS domain"/>
    <property type="match status" value="1"/>
</dbReference>
<feature type="compositionally biased region" description="Basic and acidic residues" evidence="6">
    <location>
        <begin position="143"/>
        <end position="156"/>
    </location>
</feature>
<feature type="compositionally biased region" description="Polar residues" evidence="6">
    <location>
        <begin position="157"/>
        <end position="178"/>
    </location>
</feature>
<dbReference type="OrthoDB" id="4033880at2759"/>
<dbReference type="PROSITE" id="PS50330">
    <property type="entry name" value="UIM"/>
    <property type="match status" value="1"/>
</dbReference>
<sequence length="556" mass="59076">MQASGLLRNVRNVVHNYTEVEIKVREATSNDPWGPSSSIMAEIADLTYNMTAFPEIMGIIWKRVSDTGKNWRHVYKSLVLLDYLVKTGAERVQNQCKENIYSIQTLKDFQYVDNRDYKDHGKNVRERATQLVSLLKDEERLRNERDKSLKNKERFSKQTTAMGSHTGQVTGLPTSGSHAPSGYRPGNTGEEELQLQLALAMSKEEAENKEKQEREDQVRIELAIKESLSNKKAAAAAAAASHPQPPAQAQAPQSAVDDLLNLDFGNEPALPQRSNPWGQPASGTPSPRDPFGAPAADPFGNCQSAAASTPFGTPALPASSDPFGASDPWGSSAPAQTQAPVKAADPFGDAFVSTAAPPTTIADPFGTPSAADPFASAAPAQPQASTDPFAVSDPFGSPSNNNTHPSSDLFSLPSADTNSNAFDMGGMQSSLTNEVAPKKSAQSFLGSASGLVNLDALVSGPKPASSNPFGNPSSGSNPFQLNTTGPSMNELQRNAQQQSMGLQQPMAPSPVGGMNPMMSQQQAAPVQNLFGAPAMANPWGQSIGGNDQKQSNNPFL</sequence>
<comment type="similarity">
    <text evidence="2">Belongs to the epsin family.</text>
</comment>
<feature type="region of interest" description="Disordered" evidence="6">
    <location>
        <begin position="456"/>
        <end position="556"/>
    </location>
</feature>
<dbReference type="InterPro" id="IPR013809">
    <property type="entry name" value="ENTH"/>
</dbReference>
<name>E4XNK7_OIKDI</name>
<evidence type="ECO:0000313" key="8">
    <source>
        <dbReference type="EMBL" id="CBY11445.1"/>
    </source>
</evidence>
<dbReference type="GO" id="GO:0030276">
    <property type="term" value="F:clathrin binding"/>
    <property type="evidence" value="ECO:0007669"/>
    <property type="project" value="TreeGrafter"/>
</dbReference>
<organism evidence="8">
    <name type="scientific">Oikopleura dioica</name>
    <name type="common">Tunicate</name>
    <dbReference type="NCBI Taxonomy" id="34765"/>
    <lineage>
        <taxon>Eukaryota</taxon>
        <taxon>Metazoa</taxon>
        <taxon>Chordata</taxon>
        <taxon>Tunicata</taxon>
        <taxon>Appendicularia</taxon>
        <taxon>Copelata</taxon>
        <taxon>Oikopleuridae</taxon>
        <taxon>Oikopleura</taxon>
    </lineage>
</organism>
<dbReference type="InParanoid" id="E4XNK7"/>
<feature type="region of interest" description="Disordered" evidence="6">
    <location>
        <begin position="234"/>
        <end position="341"/>
    </location>
</feature>
<dbReference type="InterPro" id="IPR008942">
    <property type="entry name" value="ENTH_VHS"/>
</dbReference>
<feature type="compositionally biased region" description="Polar residues" evidence="6">
    <location>
        <begin position="480"/>
        <end position="502"/>
    </location>
</feature>
<evidence type="ECO:0000256" key="1">
    <source>
        <dbReference type="ARBA" id="ARBA00004496"/>
    </source>
</evidence>
<proteinExistence type="inferred from homology"/>
<dbReference type="GO" id="GO:0006897">
    <property type="term" value="P:endocytosis"/>
    <property type="evidence" value="ECO:0007669"/>
    <property type="project" value="TreeGrafter"/>
</dbReference>
<dbReference type="EMBL" id="FN653085">
    <property type="protein sequence ID" value="CBY11445.1"/>
    <property type="molecule type" value="Genomic_DNA"/>
</dbReference>
<feature type="region of interest" description="Disordered" evidence="6">
    <location>
        <begin position="143"/>
        <end position="188"/>
    </location>
</feature>
<dbReference type="GO" id="GO:0030125">
    <property type="term" value="C:clathrin vesicle coat"/>
    <property type="evidence" value="ECO:0007669"/>
    <property type="project" value="TreeGrafter"/>
</dbReference>
<keyword evidence="3" id="KW-0963">Cytoplasm</keyword>
<evidence type="ECO:0000256" key="6">
    <source>
        <dbReference type="SAM" id="MobiDB-lite"/>
    </source>
</evidence>
<reference evidence="8" key="1">
    <citation type="journal article" date="2010" name="Science">
        <title>Plasticity of animal genome architecture unmasked by rapid evolution of a pelagic tunicate.</title>
        <authorList>
            <person name="Denoeud F."/>
            <person name="Henriet S."/>
            <person name="Mungpakdee S."/>
            <person name="Aury J.M."/>
            <person name="Da Silva C."/>
            <person name="Brinkmann H."/>
            <person name="Mikhaleva J."/>
            <person name="Olsen L.C."/>
            <person name="Jubin C."/>
            <person name="Canestro C."/>
            <person name="Bouquet J.M."/>
            <person name="Danks G."/>
            <person name="Poulain J."/>
            <person name="Campsteijn C."/>
            <person name="Adamski M."/>
            <person name="Cross I."/>
            <person name="Yadetie F."/>
            <person name="Muffato M."/>
            <person name="Louis A."/>
            <person name="Butcher S."/>
            <person name="Tsagkogeorga G."/>
            <person name="Konrad A."/>
            <person name="Singh S."/>
            <person name="Jensen M.F."/>
            <person name="Cong E.H."/>
            <person name="Eikeseth-Otteraa H."/>
            <person name="Noel B."/>
            <person name="Anthouard V."/>
            <person name="Porcel B.M."/>
            <person name="Kachouri-Lafond R."/>
            <person name="Nishino A."/>
            <person name="Ugolini M."/>
            <person name="Chourrout P."/>
            <person name="Nishida H."/>
            <person name="Aasland R."/>
            <person name="Huzurbazar S."/>
            <person name="Westhof E."/>
            <person name="Delsuc F."/>
            <person name="Lehrach H."/>
            <person name="Reinhardt R."/>
            <person name="Weissenbach J."/>
            <person name="Roy S.W."/>
            <person name="Artiguenave F."/>
            <person name="Postlethwait J.H."/>
            <person name="Manak J.R."/>
            <person name="Thompson E.M."/>
            <person name="Jaillon O."/>
            <person name="Du Pasquier L."/>
            <person name="Boudinot P."/>
            <person name="Liberles D.A."/>
            <person name="Volff J.N."/>
            <person name="Philippe H."/>
            <person name="Lenhard B."/>
            <person name="Roest Crollius H."/>
            <person name="Wincker P."/>
            <person name="Chourrout D."/>
        </authorList>
    </citation>
    <scope>NUCLEOTIDE SEQUENCE [LARGE SCALE GENOMIC DNA]</scope>
</reference>
<evidence type="ECO:0000256" key="3">
    <source>
        <dbReference type="ARBA" id="ARBA00022490"/>
    </source>
</evidence>
<keyword evidence="5" id="KW-0446">Lipid-binding</keyword>
<evidence type="ECO:0000256" key="4">
    <source>
        <dbReference type="ARBA" id="ARBA00022553"/>
    </source>
</evidence>
<feature type="compositionally biased region" description="Polar residues" evidence="6">
    <location>
        <begin position="397"/>
        <end position="433"/>
    </location>
</feature>
<feature type="compositionally biased region" description="Polar residues" evidence="6">
    <location>
        <begin position="544"/>
        <end position="556"/>
    </location>
</feature>
<dbReference type="InterPro" id="IPR003903">
    <property type="entry name" value="UIM_dom"/>
</dbReference>
<dbReference type="Gene3D" id="1.25.40.90">
    <property type="match status" value="1"/>
</dbReference>
<dbReference type="GO" id="GO:0005543">
    <property type="term" value="F:phospholipid binding"/>
    <property type="evidence" value="ECO:0007669"/>
    <property type="project" value="TreeGrafter"/>
</dbReference>
<feature type="compositionally biased region" description="Low complexity" evidence="6">
    <location>
        <begin position="465"/>
        <end position="479"/>
    </location>
</feature>
<evidence type="ECO:0000256" key="5">
    <source>
        <dbReference type="ARBA" id="ARBA00023121"/>
    </source>
</evidence>
<dbReference type="Gene3D" id="6.10.250.1800">
    <property type="match status" value="1"/>
</dbReference>
<dbReference type="Pfam" id="PF01417">
    <property type="entry name" value="ENTH"/>
    <property type="match status" value="1"/>
</dbReference>
<feature type="compositionally biased region" description="Low complexity" evidence="6">
    <location>
        <begin position="234"/>
        <end position="255"/>
    </location>
</feature>
<dbReference type="Proteomes" id="UP000001307">
    <property type="component" value="Unassembled WGS sequence"/>
</dbReference>
<feature type="domain" description="ENTH" evidence="7">
    <location>
        <begin position="12"/>
        <end position="145"/>
    </location>
</feature>
<dbReference type="GO" id="GO:0005768">
    <property type="term" value="C:endosome"/>
    <property type="evidence" value="ECO:0007669"/>
    <property type="project" value="TreeGrafter"/>
</dbReference>